<keyword evidence="2" id="KW-0732">Signal</keyword>
<feature type="chain" id="PRO_5009325731" evidence="2">
    <location>
        <begin position="22"/>
        <end position="236"/>
    </location>
</feature>
<keyword evidence="4" id="KW-1185">Reference proteome</keyword>
<keyword evidence="1" id="KW-0472">Membrane</keyword>
<sequence>MALRYLQYFALGYLVLATANAAAIESNSVGEPRIKSSEDLLSNIMDNCLNANGMTCLQERVLTYLDGVAGVKEDVSGRAFSDDVMDTLIVDRVARVLNQNELRMEMPDASVISYRADRGFDLEVPQTEARKKKNKDKLTTSLLLIVLLKSIIMPILMILIKLKTYKAMILSKLAIKLVLGFIFYNLYTKLSGTKMTVTPVSAAIAYDRSSTSSWEASNPSPYARSDAQYLAYNSYQ</sequence>
<dbReference type="PANTHER" id="PTHR21879">
    <property type="entry name" value="FI03362P-RELATED-RELATED"/>
    <property type="match status" value="1"/>
</dbReference>
<keyword evidence="1" id="KW-1133">Transmembrane helix</keyword>
<dbReference type="Proteomes" id="UP000095300">
    <property type="component" value="Unassembled WGS sequence"/>
</dbReference>
<feature type="transmembrane region" description="Helical" evidence="1">
    <location>
        <begin position="141"/>
        <end position="160"/>
    </location>
</feature>
<accession>A0A1I8NWF8</accession>
<name>A0A1I8NWF8_STOCA</name>
<dbReference type="VEuPathDB" id="VectorBase:SCAU002612"/>
<dbReference type="PANTHER" id="PTHR21879:SF2">
    <property type="entry name" value="OSIRIS 20"/>
    <property type="match status" value="1"/>
</dbReference>
<gene>
    <name evidence="3" type="primary">106082586</name>
</gene>
<feature type="transmembrane region" description="Helical" evidence="1">
    <location>
        <begin position="167"/>
        <end position="187"/>
    </location>
</feature>
<organism evidence="3 4">
    <name type="scientific">Stomoxys calcitrans</name>
    <name type="common">Stable fly</name>
    <name type="synonym">Conops calcitrans</name>
    <dbReference type="NCBI Taxonomy" id="35570"/>
    <lineage>
        <taxon>Eukaryota</taxon>
        <taxon>Metazoa</taxon>
        <taxon>Ecdysozoa</taxon>
        <taxon>Arthropoda</taxon>
        <taxon>Hexapoda</taxon>
        <taxon>Insecta</taxon>
        <taxon>Pterygota</taxon>
        <taxon>Neoptera</taxon>
        <taxon>Endopterygota</taxon>
        <taxon>Diptera</taxon>
        <taxon>Brachycera</taxon>
        <taxon>Muscomorpha</taxon>
        <taxon>Muscoidea</taxon>
        <taxon>Muscidae</taxon>
        <taxon>Stomoxys</taxon>
    </lineage>
</organism>
<dbReference type="STRING" id="35570.A0A1I8NWF8"/>
<evidence type="ECO:0000313" key="3">
    <source>
        <dbReference type="EnsemblMetazoa" id="SCAU002612-PA"/>
    </source>
</evidence>
<dbReference type="Pfam" id="PF07898">
    <property type="entry name" value="DUF1676"/>
    <property type="match status" value="1"/>
</dbReference>
<feature type="signal peptide" evidence="2">
    <location>
        <begin position="1"/>
        <end position="21"/>
    </location>
</feature>
<dbReference type="AlphaFoldDB" id="A0A1I8NWF8"/>
<evidence type="ECO:0000256" key="1">
    <source>
        <dbReference type="SAM" id="Phobius"/>
    </source>
</evidence>
<evidence type="ECO:0000256" key="2">
    <source>
        <dbReference type="SAM" id="SignalP"/>
    </source>
</evidence>
<evidence type="ECO:0000313" key="4">
    <source>
        <dbReference type="Proteomes" id="UP000095300"/>
    </source>
</evidence>
<keyword evidence="1" id="KW-0812">Transmembrane</keyword>
<dbReference type="KEGG" id="scac:106082586"/>
<proteinExistence type="predicted"/>
<protein>
    <submittedName>
        <fullName evidence="3">Uncharacterized protein</fullName>
    </submittedName>
</protein>
<dbReference type="InterPro" id="IPR012464">
    <property type="entry name" value="DUF1676"/>
</dbReference>
<dbReference type="OrthoDB" id="6631139at2759"/>
<dbReference type="EnsemblMetazoa" id="SCAU002612-RA">
    <property type="protein sequence ID" value="SCAU002612-PA"/>
    <property type="gene ID" value="SCAU002612"/>
</dbReference>
<reference evidence="3" key="1">
    <citation type="submission" date="2020-05" db="UniProtKB">
        <authorList>
            <consortium name="EnsemblMetazoa"/>
        </authorList>
    </citation>
    <scope>IDENTIFICATION</scope>
    <source>
        <strain evidence="3">USDA</strain>
    </source>
</reference>
<dbReference type="GO" id="GO:0016020">
    <property type="term" value="C:membrane"/>
    <property type="evidence" value="ECO:0007669"/>
    <property type="project" value="TreeGrafter"/>
</dbReference>